<dbReference type="EMBL" id="CP019650">
    <property type="protein sequence ID" value="AQQ68893.1"/>
    <property type="molecule type" value="Genomic_DNA"/>
</dbReference>
<dbReference type="Proteomes" id="UP000188219">
    <property type="component" value="Chromosome"/>
</dbReference>
<keyword evidence="1" id="KW-0732">Signal</keyword>
<reference evidence="2" key="1">
    <citation type="submission" date="2017-02" db="EMBL/GenBank/DDBJ databases">
        <title>Genome of Microbulbifer agarilyticus GP101.</title>
        <authorList>
            <person name="Jung J."/>
            <person name="Bae S.S."/>
            <person name="Baek K."/>
        </authorList>
    </citation>
    <scope>NUCLEOTIDE SEQUENCE [LARGE SCALE GENOMIC DNA]</scope>
    <source>
        <strain evidence="2">GP101</strain>
    </source>
</reference>
<dbReference type="KEGG" id="maga:Mag101_15565"/>
<dbReference type="STRING" id="260552.Mag101_15565"/>
<feature type="chain" id="PRO_5010268346" evidence="1">
    <location>
        <begin position="36"/>
        <end position="151"/>
    </location>
</feature>
<evidence type="ECO:0000313" key="2">
    <source>
        <dbReference type="EMBL" id="AQQ68893.1"/>
    </source>
</evidence>
<dbReference type="AlphaFoldDB" id="A0A1Q2M836"/>
<accession>A0A1Q2M836</accession>
<organism evidence="2 3">
    <name type="scientific">Microbulbifer agarilyticus</name>
    <dbReference type="NCBI Taxonomy" id="260552"/>
    <lineage>
        <taxon>Bacteria</taxon>
        <taxon>Pseudomonadati</taxon>
        <taxon>Pseudomonadota</taxon>
        <taxon>Gammaproteobacteria</taxon>
        <taxon>Cellvibrionales</taxon>
        <taxon>Microbulbiferaceae</taxon>
        <taxon>Microbulbifer</taxon>
    </lineage>
</organism>
<sequence length="151" mass="16102">MVFNAQASKVMPNISAAKLLGVLLMALLVFQQATACYDGHEIAGGPAGATVEVALNLNSDPSESTTDNAADFTATSDCCDTTSQQTASETNTFVELEQGCNHCCHCHASTSLCLPAAPHEQWAASYKQWFNEVEFDIPQDTISGLYRPPIA</sequence>
<protein>
    <submittedName>
        <fullName evidence="2">Uncharacterized protein</fullName>
    </submittedName>
</protein>
<evidence type="ECO:0000313" key="3">
    <source>
        <dbReference type="Proteomes" id="UP000188219"/>
    </source>
</evidence>
<keyword evidence="3" id="KW-1185">Reference proteome</keyword>
<gene>
    <name evidence="2" type="ORF">Mag101_15565</name>
</gene>
<feature type="signal peptide" evidence="1">
    <location>
        <begin position="1"/>
        <end position="35"/>
    </location>
</feature>
<proteinExistence type="predicted"/>
<name>A0A1Q2M836_9GAMM</name>
<evidence type="ECO:0000256" key="1">
    <source>
        <dbReference type="SAM" id="SignalP"/>
    </source>
</evidence>